<dbReference type="Gene3D" id="1.25.40.10">
    <property type="entry name" value="Tetratricopeptide repeat domain"/>
    <property type="match status" value="1"/>
</dbReference>
<proteinExistence type="predicted"/>
<dbReference type="InterPro" id="IPR036779">
    <property type="entry name" value="LysM_dom_sf"/>
</dbReference>
<dbReference type="PRINTS" id="PR01217">
    <property type="entry name" value="PRICHEXTENSN"/>
</dbReference>
<dbReference type="EMBL" id="SLWY01000011">
    <property type="protein sequence ID" value="TCO80821.1"/>
    <property type="molecule type" value="Genomic_DNA"/>
</dbReference>
<dbReference type="InterPro" id="IPR020011">
    <property type="entry name" value="FimV_C"/>
</dbReference>
<evidence type="ECO:0000259" key="3">
    <source>
        <dbReference type="Pfam" id="PF25800"/>
    </source>
</evidence>
<reference evidence="4 5" key="1">
    <citation type="submission" date="2019-03" db="EMBL/GenBank/DDBJ databases">
        <title>Genomic Encyclopedia of Type Strains, Phase IV (KMG-IV): sequencing the most valuable type-strain genomes for metagenomic binning, comparative biology and taxonomic classification.</title>
        <authorList>
            <person name="Goeker M."/>
        </authorList>
    </citation>
    <scope>NUCLEOTIDE SEQUENCE [LARGE SCALE GENOMIC DNA]</scope>
    <source>
        <strain evidence="4 5">DSM 25287</strain>
    </source>
</reference>
<feature type="region of interest" description="Disordered" evidence="1">
    <location>
        <begin position="140"/>
        <end position="169"/>
    </location>
</feature>
<dbReference type="SUPFAM" id="SSF48452">
    <property type="entry name" value="TPR-like"/>
    <property type="match status" value="1"/>
</dbReference>
<evidence type="ECO:0000313" key="4">
    <source>
        <dbReference type="EMBL" id="TCO80821.1"/>
    </source>
</evidence>
<feature type="transmembrane region" description="Helical" evidence="2">
    <location>
        <begin position="401"/>
        <end position="421"/>
    </location>
</feature>
<sequence>MAKGKHSRFLVACLLLAPGVAGALGVGPLQVRSALNQRLLASVELLSVGPDDLQNLTVRLASPQEFSQAGIDRLPLFSDISFTLEARPDGRTFVRLTSQRPIREPALNFLVEISTGRGRVVREFAVLLDPVRPGQRRFAEATPGEAPLPASASSRARPQASGSAGSYGPVASGETLWSIAERLRPPTMSTRQAINRLYEANPQAFSARGPDGLRAGAMLRLPGDGDWGGAAVAATPPAAPPSASAPAAVAPPPVAPSPAAPSETPVAPPPDMGAQVRLLPPGGETSGAGSGTGSVGDGGAGASAVAPIVLDNGRLRLQAAGLEHLRSRIDRLPAAVETAAPPAASPAAPEAPRPAAGATPPPSPPTVAAAAPPPAVAPAGSSTAEETGFLGSLLDTLANPLVVAGLGLAALLSGLVGVLAFRRAKTTANDTALAPVTGSWGSVEPPVALPPPRREAVMARAPTSAAPVEDPLERAALLLAVSNYGEARALLQRALTEAPDNTGLRARLIDVLYAMGDAASFRLEAGLLRQQVYGEADPTWVKVVRMGRELCPDDPLFAPPTPRPVLPDLAMELAGARAPAAVEAEPKAGGGGGAGDDDIWRELGLKPIELPELGVEAPTVAAKPVIPPMSPIELPAVLDWTPSSLAGGESAAAVRDGAGERAQSRPTAASGLSLEPLAAAPVAAPAITAAEEAPAGAAPAASTETDFVETKLDLAQAYLEMDDTLGARGLLDEVLEEGDEAQRERARALLEKLG</sequence>
<feature type="region of interest" description="Disordered" evidence="1">
    <location>
        <begin position="230"/>
        <end position="299"/>
    </location>
</feature>
<dbReference type="Proteomes" id="UP000295765">
    <property type="component" value="Unassembled WGS sequence"/>
</dbReference>
<dbReference type="NCBIfam" id="TIGR03504">
    <property type="entry name" value="FimV_Cterm"/>
    <property type="match status" value="1"/>
</dbReference>
<gene>
    <name evidence="4" type="ORF">EV699_11122</name>
</gene>
<dbReference type="CDD" id="cd00118">
    <property type="entry name" value="LysM"/>
    <property type="match status" value="1"/>
</dbReference>
<dbReference type="RefSeq" id="WP_132542519.1">
    <property type="nucleotide sequence ID" value="NZ_SLWY01000011.1"/>
</dbReference>
<feature type="compositionally biased region" description="Pro residues" evidence="1">
    <location>
        <begin position="359"/>
        <end position="376"/>
    </location>
</feature>
<dbReference type="InterPro" id="IPR038440">
    <property type="entry name" value="FimV_C_sf"/>
</dbReference>
<keyword evidence="5" id="KW-1185">Reference proteome</keyword>
<dbReference type="Pfam" id="PF14559">
    <property type="entry name" value="TPR_19"/>
    <property type="match status" value="1"/>
</dbReference>
<dbReference type="Pfam" id="PF25800">
    <property type="entry name" value="FimV_N"/>
    <property type="match status" value="1"/>
</dbReference>
<feature type="region of interest" description="Disordered" evidence="1">
    <location>
        <begin position="337"/>
        <end position="383"/>
    </location>
</feature>
<dbReference type="OrthoDB" id="5298707at2"/>
<feature type="compositionally biased region" description="Pro residues" evidence="1">
    <location>
        <begin position="249"/>
        <end position="259"/>
    </location>
</feature>
<protein>
    <submittedName>
        <fullName evidence="4">Pilus assembly protein FimV</fullName>
    </submittedName>
</protein>
<feature type="compositionally biased region" description="Low complexity" evidence="1">
    <location>
        <begin position="147"/>
        <end position="166"/>
    </location>
</feature>
<feature type="region of interest" description="Disordered" evidence="1">
    <location>
        <begin position="649"/>
        <end position="672"/>
    </location>
</feature>
<feature type="compositionally biased region" description="Gly residues" evidence="1">
    <location>
        <begin position="284"/>
        <end position="299"/>
    </location>
</feature>
<evidence type="ECO:0000313" key="5">
    <source>
        <dbReference type="Proteomes" id="UP000295765"/>
    </source>
</evidence>
<dbReference type="InterPro" id="IPR011990">
    <property type="entry name" value="TPR-like_helical_dom_sf"/>
</dbReference>
<evidence type="ECO:0000256" key="1">
    <source>
        <dbReference type="SAM" id="MobiDB-lite"/>
    </source>
</evidence>
<organism evidence="4 5">
    <name type="scientific">Plasticicumulans lactativorans</name>
    <dbReference type="NCBI Taxonomy" id="1133106"/>
    <lineage>
        <taxon>Bacteria</taxon>
        <taxon>Pseudomonadati</taxon>
        <taxon>Pseudomonadota</taxon>
        <taxon>Gammaproteobacteria</taxon>
        <taxon>Candidatus Competibacteraceae</taxon>
        <taxon>Plasticicumulans</taxon>
    </lineage>
</organism>
<feature type="domain" description="FimV N-terminal" evidence="3">
    <location>
        <begin position="24"/>
        <end position="130"/>
    </location>
</feature>
<dbReference type="Gene3D" id="1.20.58.2200">
    <property type="match status" value="1"/>
</dbReference>
<feature type="compositionally biased region" description="Low complexity" evidence="1">
    <location>
        <begin position="337"/>
        <end position="358"/>
    </location>
</feature>
<keyword evidence="2" id="KW-0472">Membrane</keyword>
<comment type="caution">
    <text evidence="4">The sequence shown here is derived from an EMBL/GenBank/DDBJ whole genome shotgun (WGS) entry which is preliminary data.</text>
</comment>
<evidence type="ECO:0000256" key="2">
    <source>
        <dbReference type="SAM" id="Phobius"/>
    </source>
</evidence>
<keyword evidence="2" id="KW-1133">Transmembrane helix</keyword>
<dbReference type="InterPro" id="IPR018392">
    <property type="entry name" value="LysM"/>
</dbReference>
<feature type="compositionally biased region" description="Low complexity" evidence="1">
    <location>
        <begin position="230"/>
        <end position="248"/>
    </location>
</feature>
<name>A0A4R2L1C5_9GAMM</name>
<dbReference type="AlphaFoldDB" id="A0A4R2L1C5"/>
<keyword evidence="2" id="KW-0812">Transmembrane</keyword>
<accession>A0A4R2L1C5</accession>
<dbReference type="InterPro" id="IPR057840">
    <property type="entry name" value="FimV_N"/>
</dbReference>
<dbReference type="Gene3D" id="3.10.350.10">
    <property type="entry name" value="LysM domain"/>
    <property type="match status" value="1"/>
</dbReference>